<evidence type="ECO:0000313" key="2">
    <source>
        <dbReference type="Proteomes" id="UP000288547"/>
    </source>
</evidence>
<evidence type="ECO:0000313" key="1">
    <source>
        <dbReference type="EMBL" id="RWZ46399.1"/>
    </source>
</evidence>
<dbReference type="AlphaFoldDB" id="A0A444PPQ1"/>
<name>A0A444PPQ1_9MICO</name>
<sequence>MRWDDLFDDLESQLEHERDAEERDERADEERVRIGRLLLRERVEALTLGSRGSATITLELGSERLVVRPTTIGRDWVSGETAVAGTRSRGCIIPVAAMTGVVIPPSEVARSLGVLPTAGAPRVSDRIGFAFVLRDLCRRRVTTEIHTTGGVRTGTIDRVGRDHLDLAVHALGEARRQRNVTDVLILPFAAVRRVML</sequence>
<proteinExistence type="predicted"/>
<dbReference type="EMBL" id="RZNB01000007">
    <property type="protein sequence ID" value="RWZ46399.1"/>
    <property type="molecule type" value="Genomic_DNA"/>
</dbReference>
<protein>
    <submittedName>
        <fullName evidence="1">Uncharacterized protein</fullName>
    </submittedName>
</protein>
<dbReference type="RefSeq" id="WP_128496147.1">
    <property type="nucleotide sequence ID" value="NZ_RZNB01000007.1"/>
</dbReference>
<dbReference type="Proteomes" id="UP000288547">
    <property type="component" value="Unassembled WGS sequence"/>
</dbReference>
<keyword evidence="2" id="KW-1185">Reference proteome</keyword>
<dbReference type="OrthoDB" id="3827359at2"/>
<gene>
    <name evidence="1" type="ORF">ELQ90_15230</name>
</gene>
<reference evidence="1 2" key="1">
    <citation type="submission" date="2018-12" db="EMBL/GenBank/DDBJ databases">
        <authorList>
            <person name="Li F."/>
        </authorList>
    </citation>
    <scope>NUCLEOTIDE SEQUENCE [LARGE SCALE GENOMIC DNA]</scope>
    <source>
        <strain evidence="1 2">11W25H-1</strain>
    </source>
</reference>
<organism evidence="1 2">
    <name type="scientific">Labedella phragmitis</name>
    <dbReference type="NCBI Taxonomy" id="2498849"/>
    <lineage>
        <taxon>Bacteria</taxon>
        <taxon>Bacillati</taxon>
        <taxon>Actinomycetota</taxon>
        <taxon>Actinomycetes</taxon>
        <taxon>Micrococcales</taxon>
        <taxon>Microbacteriaceae</taxon>
        <taxon>Labedella</taxon>
    </lineage>
</organism>
<accession>A0A444PPQ1</accession>
<comment type="caution">
    <text evidence="1">The sequence shown here is derived from an EMBL/GenBank/DDBJ whole genome shotgun (WGS) entry which is preliminary data.</text>
</comment>